<name>A0A2A8CYX5_9BACT</name>
<evidence type="ECO:0000256" key="4">
    <source>
        <dbReference type="ARBA" id="ARBA00022692"/>
    </source>
</evidence>
<comment type="subcellular location">
    <subcellularLocation>
        <location evidence="1">Cell membrane</location>
        <topology evidence="1">Multi-pass membrane protein</topology>
    </subcellularLocation>
</comment>
<dbReference type="InterPro" id="IPR007227">
    <property type="entry name" value="Cell_shape_determining_MreD"/>
</dbReference>
<feature type="transmembrane region" description="Helical" evidence="8">
    <location>
        <begin position="21"/>
        <end position="44"/>
    </location>
</feature>
<keyword evidence="4 8" id="KW-0812">Transmembrane</keyword>
<evidence type="ECO:0000256" key="6">
    <source>
        <dbReference type="ARBA" id="ARBA00022989"/>
    </source>
</evidence>
<dbReference type="NCBIfam" id="TIGR03426">
    <property type="entry name" value="shape_MreD"/>
    <property type="match status" value="1"/>
</dbReference>
<dbReference type="GO" id="GO:0005886">
    <property type="term" value="C:plasma membrane"/>
    <property type="evidence" value="ECO:0007669"/>
    <property type="project" value="UniProtKB-SubCell"/>
</dbReference>
<dbReference type="OrthoDB" id="1495096at2"/>
<organism evidence="9 10">
    <name type="scientific">Longibacter salinarum</name>
    <dbReference type="NCBI Taxonomy" id="1850348"/>
    <lineage>
        <taxon>Bacteria</taxon>
        <taxon>Pseudomonadati</taxon>
        <taxon>Rhodothermota</taxon>
        <taxon>Rhodothermia</taxon>
        <taxon>Rhodothermales</taxon>
        <taxon>Salisaetaceae</taxon>
        <taxon>Longibacter</taxon>
    </lineage>
</organism>
<dbReference type="AlphaFoldDB" id="A0A2A8CYX5"/>
<evidence type="ECO:0000256" key="7">
    <source>
        <dbReference type="ARBA" id="ARBA00023136"/>
    </source>
</evidence>
<feature type="transmembrane region" description="Helical" evidence="8">
    <location>
        <begin position="133"/>
        <end position="153"/>
    </location>
</feature>
<evidence type="ECO:0000313" key="10">
    <source>
        <dbReference type="Proteomes" id="UP000220102"/>
    </source>
</evidence>
<protein>
    <submittedName>
        <fullName evidence="9">Rod shape-determining protein MreD</fullName>
    </submittedName>
</protein>
<comment type="caution">
    <text evidence="9">The sequence shown here is derived from an EMBL/GenBank/DDBJ whole genome shotgun (WGS) entry which is preliminary data.</text>
</comment>
<feature type="transmembrane region" description="Helical" evidence="8">
    <location>
        <begin position="64"/>
        <end position="88"/>
    </location>
</feature>
<keyword evidence="3" id="KW-1003">Cell membrane</keyword>
<keyword evidence="10" id="KW-1185">Reference proteome</keyword>
<evidence type="ECO:0000313" key="9">
    <source>
        <dbReference type="EMBL" id="PEN13777.1"/>
    </source>
</evidence>
<dbReference type="Proteomes" id="UP000220102">
    <property type="component" value="Unassembled WGS sequence"/>
</dbReference>
<gene>
    <name evidence="9" type="primary">mreD</name>
    <name evidence="9" type="ORF">CRI94_06820</name>
</gene>
<dbReference type="EMBL" id="PDEQ01000003">
    <property type="protein sequence ID" value="PEN13777.1"/>
    <property type="molecule type" value="Genomic_DNA"/>
</dbReference>
<keyword evidence="6 8" id="KW-1133">Transmembrane helix</keyword>
<comment type="similarity">
    <text evidence="2">Belongs to the MreD family.</text>
</comment>
<dbReference type="Pfam" id="PF04093">
    <property type="entry name" value="MreD"/>
    <property type="match status" value="1"/>
</dbReference>
<keyword evidence="7 8" id="KW-0472">Membrane</keyword>
<proteinExistence type="inferred from homology"/>
<accession>A0A2A8CYX5</accession>
<feature type="transmembrane region" description="Helical" evidence="8">
    <location>
        <begin position="100"/>
        <end position="121"/>
    </location>
</feature>
<evidence type="ECO:0000256" key="3">
    <source>
        <dbReference type="ARBA" id="ARBA00022475"/>
    </source>
</evidence>
<dbReference type="GO" id="GO:0008360">
    <property type="term" value="P:regulation of cell shape"/>
    <property type="evidence" value="ECO:0007669"/>
    <property type="project" value="UniProtKB-KW"/>
</dbReference>
<evidence type="ECO:0000256" key="2">
    <source>
        <dbReference type="ARBA" id="ARBA00007776"/>
    </source>
</evidence>
<reference evidence="9 10" key="1">
    <citation type="submission" date="2017-10" db="EMBL/GenBank/DDBJ databases">
        <title>Draft genome of Longibacter Salinarum.</title>
        <authorList>
            <person name="Goh K.M."/>
            <person name="Shamsir M.S."/>
            <person name="Lim S.W."/>
        </authorList>
    </citation>
    <scope>NUCLEOTIDE SEQUENCE [LARGE SCALE GENOMIC DNA]</scope>
    <source>
        <strain evidence="9 10">KCTC 52045</strain>
    </source>
</reference>
<keyword evidence="5" id="KW-0133">Cell shape</keyword>
<dbReference type="RefSeq" id="WP_098074940.1">
    <property type="nucleotide sequence ID" value="NZ_PDEQ01000003.1"/>
</dbReference>
<evidence type="ECO:0000256" key="1">
    <source>
        <dbReference type="ARBA" id="ARBA00004651"/>
    </source>
</evidence>
<evidence type="ECO:0000256" key="5">
    <source>
        <dbReference type="ARBA" id="ARBA00022960"/>
    </source>
</evidence>
<sequence>MPTRVRHLLFGAATVLTQWLVLGRLTVWGAYPDVVLLFIAWFSLRTSRRQGAIAGFSLGLVLDAIYGTWGIHAFVKTVIGFLLGFFAVDERDTITIQPTQAFMGGLVIALVHNGLLIAFLALQTDTANDFLVLSLWFGSALYTACIAGLLNLFG</sequence>
<evidence type="ECO:0000256" key="8">
    <source>
        <dbReference type="SAM" id="Phobius"/>
    </source>
</evidence>